<dbReference type="SUPFAM" id="SSF52540">
    <property type="entry name" value="P-loop containing nucleoside triphosphate hydrolases"/>
    <property type="match status" value="1"/>
</dbReference>
<sequence length="238" mass="26545">MLSSSFRDAADMLGLVDTDKSLDDALVEATSFKMPYALRRMFATITVLCEYTTILELWDKHFESMAETTTLPIIIVHSMNLIAIATATFDIAANIMPGGRTAHSRFKIADNNSICNITKQSGGFEDNAIDVEIVNGQHAGKRVFLPRIPLSPSEDITLPFKFKRKLSFAMIINKAQGQTIPNVGIYLPKPVFLHGQLYIALSRGVSRKTTWILAKPNNDVDYTRMRTKNIVYSNVLEA</sequence>
<keyword evidence="3" id="KW-1185">Reference proteome</keyword>
<dbReference type="CDD" id="cd18809">
    <property type="entry name" value="SF1_C_RecD"/>
    <property type="match status" value="1"/>
</dbReference>
<evidence type="ECO:0000313" key="1">
    <source>
        <dbReference type="EMBL" id="RCV21245.1"/>
    </source>
</evidence>
<protein>
    <submittedName>
        <fullName evidence="1 2">Uncharacterized protein</fullName>
    </submittedName>
</protein>
<dbReference type="PANTHER" id="PTHR10492">
    <property type="match status" value="1"/>
</dbReference>
<evidence type="ECO:0000313" key="3">
    <source>
        <dbReference type="Proteomes" id="UP000004995"/>
    </source>
</evidence>
<dbReference type="HOGENOM" id="CLU_1167582_0_0_1"/>
<dbReference type="eggNOG" id="KOG0987">
    <property type="taxonomic scope" value="Eukaryota"/>
</dbReference>
<dbReference type="Gramene" id="KQL10307">
    <property type="protein sequence ID" value="KQL10307"/>
    <property type="gene ID" value="SETIT_008409mg"/>
</dbReference>
<dbReference type="STRING" id="4555.K3Y2I5"/>
<dbReference type="FunFam" id="3.40.50.300:FF:002884">
    <property type="entry name" value="ATP-dependent DNA helicase"/>
    <property type="match status" value="1"/>
</dbReference>
<dbReference type="EMBL" id="CM003531">
    <property type="protein sequence ID" value="RCV21245.1"/>
    <property type="molecule type" value="Genomic_DNA"/>
</dbReference>
<dbReference type="EnsemblPlants" id="KQL10307">
    <property type="protein sequence ID" value="KQL10307"/>
    <property type="gene ID" value="SETIT_008409mg"/>
</dbReference>
<dbReference type="Proteomes" id="UP000004995">
    <property type="component" value="Unassembled WGS sequence"/>
</dbReference>
<accession>K3Y2I5</accession>
<reference evidence="2" key="3">
    <citation type="submission" date="2018-08" db="UniProtKB">
        <authorList>
            <consortium name="EnsemblPlants"/>
        </authorList>
    </citation>
    <scope>IDENTIFICATION</scope>
    <source>
        <strain evidence="2">Yugu1</strain>
    </source>
</reference>
<proteinExistence type="predicted"/>
<name>K3Y2I5_SETIT</name>
<dbReference type="EMBL" id="AGNK02002361">
    <property type="status" value="NOT_ANNOTATED_CDS"/>
    <property type="molecule type" value="Genomic_DNA"/>
</dbReference>
<dbReference type="PANTHER" id="PTHR10492:SF94">
    <property type="entry name" value="ATP-DEPENDENT DNA HELICASE"/>
    <property type="match status" value="1"/>
</dbReference>
<gene>
    <name evidence="1" type="ORF">SETIT_4G123600v2</name>
</gene>
<reference evidence="1 3" key="1">
    <citation type="journal article" date="2012" name="Nat. Biotechnol.">
        <title>Reference genome sequence of the model plant Setaria.</title>
        <authorList>
            <person name="Bennetzen J.L."/>
            <person name="Schmutz J."/>
            <person name="Wang H."/>
            <person name="Percifield R."/>
            <person name="Hawkins J."/>
            <person name="Pontaroli A.C."/>
            <person name="Estep M."/>
            <person name="Feng L."/>
            <person name="Vaughn J.N."/>
            <person name="Grimwood J."/>
            <person name="Jenkins J."/>
            <person name="Barry K."/>
            <person name="Lindquist E."/>
            <person name="Hellsten U."/>
            <person name="Deshpande S."/>
            <person name="Wang X."/>
            <person name="Wu X."/>
            <person name="Mitros T."/>
            <person name="Triplett J."/>
            <person name="Yang X."/>
            <person name="Ye C.Y."/>
            <person name="Mauro-Herrera M."/>
            <person name="Wang L."/>
            <person name="Li P."/>
            <person name="Sharma M."/>
            <person name="Sharma R."/>
            <person name="Ronald P.C."/>
            <person name="Panaud O."/>
            <person name="Kellogg E.A."/>
            <person name="Brutnell T.P."/>
            <person name="Doust A.N."/>
            <person name="Tuskan G.A."/>
            <person name="Rokhsar D."/>
            <person name="Devos K.M."/>
        </authorList>
    </citation>
    <scope>NUCLEOTIDE SEQUENCE [LARGE SCALE GENOMIC DNA]</scope>
    <source>
        <strain evidence="3">cv. Yugu1</strain>
        <strain evidence="1">Yugu1</strain>
    </source>
</reference>
<evidence type="ECO:0000313" key="2">
    <source>
        <dbReference type="EnsemblPlants" id="KQL10307"/>
    </source>
</evidence>
<reference evidence="1" key="2">
    <citation type="submission" date="2015-07" db="EMBL/GenBank/DDBJ databases">
        <authorList>
            <person name="Noorani M."/>
        </authorList>
    </citation>
    <scope>NUCLEOTIDE SEQUENCE</scope>
    <source>
        <strain evidence="1">Yugu1</strain>
    </source>
</reference>
<dbReference type="OrthoDB" id="683365at2759"/>
<dbReference type="InterPro" id="IPR027417">
    <property type="entry name" value="P-loop_NTPase"/>
</dbReference>
<dbReference type="AlphaFoldDB" id="K3Y2I5"/>
<organism evidence="2 3">
    <name type="scientific">Setaria italica</name>
    <name type="common">Foxtail millet</name>
    <name type="synonym">Panicum italicum</name>
    <dbReference type="NCBI Taxonomy" id="4555"/>
    <lineage>
        <taxon>Eukaryota</taxon>
        <taxon>Viridiplantae</taxon>
        <taxon>Streptophyta</taxon>
        <taxon>Embryophyta</taxon>
        <taxon>Tracheophyta</taxon>
        <taxon>Spermatophyta</taxon>
        <taxon>Magnoliopsida</taxon>
        <taxon>Liliopsida</taxon>
        <taxon>Poales</taxon>
        <taxon>Poaceae</taxon>
        <taxon>PACMAD clade</taxon>
        <taxon>Panicoideae</taxon>
        <taxon>Panicodae</taxon>
        <taxon>Paniceae</taxon>
        <taxon>Cenchrinae</taxon>
        <taxon>Setaria</taxon>
    </lineage>
</organism>